<proteinExistence type="predicted"/>
<dbReference type="KEGG" id="mthe:MSTHC_1923"/>
<dbReference type="Pfam" id="PF19810">
    <property type="entry name" value="HFX_2341_N"/>
    <property type="match status" value="1"/>
</dbReference>
<dbReference type="RefSeq" id="WP_259274524.1">
    <property type="nucleotide sequence ID" value="NZ_CP009502.1"/>
</dbReference>
<accession>A0A0E3L1E4</accession>
<evidence type="ECO:0000259" key="1">
    <source>
        <dbReference type="Pfam" id="PF19810"/>
    </source>
</evidence>
<dbReference type="Gene3D" id="3.40.50.10770">
    <property type="entry name" value="Hypothetical protein VC1899 like domain (Restriction endonuclease-like)"/>
    <property type="match status" value="1"/>
</dbReference>
<evidence type="ECO:0000259" key="2">
    <source>
        <dbReference type="Pfam" id="PF22665"/>
    </source>
</evidence>
<dbReference type="Proteomes" id="UP000056925">
    <property type="component" value="Chromosome"/>
</dbReference>
<dbReference type="PATRIC" id="fig|1434121.4.peg.2351"/>
<evidence type="ECO:0000313" key="3">
    <source>
        <dbReference type="EMBL" id="AKB16241.1"/>
    </source>
</evidence>
<protein>
    <submittedName>
        <fullName evidence="3">Uncharacterized protein</fullName>
    </submittedName>
</protein>
<dbReference type="InterPro" id="IPR046260">
    <property type="entry name" value="HFX_2341-like_N"/>
</dbReference>
<feature type="domain" description="HFX-2341-like N-terminal" evidence="1">
    <location>
        <begin position="6"/>
        <end position="129"/>
    </location>
</feature>
<evidence type="ECO:0000313" key="4">
    <source>
        <dbReference type="Proteomes" id="UP000056925"/>
    </source>
</evidence>
<name>A0A0E3L1E4_METTE</name>
<sequence length="283" mass="32742">MKNPLRVHICVVGFELDRISKAAIMKNADKVYLISQEKNDKGKEYLNENKKRLENEGITVVIKLIGSISDLSDLLSVIKKIIAEQEKENYIYINLSSGSTLSAVAGIISSMMLERDRNIIPYYVKPKRYFEDFDENNKEKLRKAYNGLKPRSIGVEEISEIPTFPMRLPNKDLITVLQYLQRMNGPVTKKDLIDFSKEDDHLRTIRDKNRYLAGKLSDISKNSSLDKDLDESKQKARDYAWLDQNIISKLKDEWNLIDIEKIGKFTCIKLNDKGKKMLDFLND</sequence>
<gene>
    <name evidence="3" type="ORF">MSTHC_1923</name>
</gene>
<reference evidence="3 4" key="1">
    <citation type="submission" date="2014-07" db="EMBL/GenBank/DDBJ databases">
        <title>Methanogenic archaea and the global carbon cycle.</title>
        <authorList>
            <person name="Henriksen J.R."/>
            <person name="Luke J."/>
            <person name="Reinhart S."/>
            <person name="Benedict M.N."/>
            <person name="Youngblut N.D."/>
            <person name="Metcalf M.E."/>
            <person name="Whitaker R.J."/>
            <person name="Metcalf W.W."/>
        </authorList>
    </citation>
    <scope>NUCLEOTIDE SEQUENCE [LARGE SCALE GENOMIC DNA]</scope>
    <source>
        <strain evidence="3 4">CHTI-55</strain>
    </source>
</reference>
<dbReference type="AlphaFoldDB" id="A0A0E3L1E4"/>
<dbReference type="EMBL" id="CP009502">
    <property type="protein sequence ID" value="AKB16241.1"/>
    <property type="molecule type" value="Genomic_DNA"/>
</dbReference>
<dbReference type="HOGENOM" id="CLU_907966_0_0_2"/>
<organism evidence="3 4">
    <name type="scientific">Methanosarcina thermophila CHTI-55</name>
    <dbReference type="NCBI Taxonomy" id="1434121"/>
    <lineage>
        <taxon>Archaea</taxon>
        <taxon>Methanobacteriati</taxon>
        <taxon>Methanobacteriota</taxon>
        <taxon>Stenosarchaea group</taxon>
        <taxon>Methanomicrobia</taxon>
        <taxon>Methanosarcinales</taxon>
        <taxon>Methanosarcinaceae</taxon>
        <taxon>Methanosarcina</taxon>
    </lineage>
</organism>
<dbReference type="InterPro" id="IPR054162">
    <property type="entry name" value="DUF6293_C"/>
</dbReference>
<dbReference type="GeneID" id="41603285"/>
<dbReference type="Pfam" id="PF22665">
    <property type="entry name" value="WHD_DUF6293"/>
    <property type="match status" value="1"/>
</dbReference>
<feature type="domain" description="DUF6293" evidence="2">
    <location>
        <begin position="160"/>
        <end position="280"/>
    </location>
</feature>